<dbReference type="Pfam" id="PF03592">
    <property type="entry name" value="Terminase_2"/>
    <property type="match status" value="1"/>
</dbReference>
<dbReference type="KEGG" id="paek:D3873_02060"/>
<dbReference type="OrthoDB" id="7358785at2"/>
<keyword evidence="4" id="KW-1185">Reference proteome</keyword>
<dbReference type="RefSeq" id="WP_119882458.1">
    <property type="nucleotide sequence ID" value="NZ_CP032418.1"/>
</dbReference>
<dbReference type="PANTHER" id="PTHR41328:SF2">
    <property type="entry name" value="TERMINASE SMALL SUBUNIT"/>
    <property type="match status" value="1"/>
</dbReference>
<name>A0A385YTA5_9BACL</name>
<dbReference type="Proteomes" id="UP000265725">
    <property type="component" value="Chromosome"/>
</dbReference>
<dbReference type="InterPro" id="IPR052404">
    <property type="entry name" value="SPP1-like_terminase"/>
</dbReference>
<evidence type="ECO:0000313" key="4">
    <source>
        <dbReference type="Proteomes" id="UP000265725"/>
    </source>
</evidence>
<organism evidence="3 4">
    <name type="scientific">Paenisporosarcina cavernae</name>
    <dbReference type="NCBI Taxonomy" id="2320858"/>
    <lineage>
        <taxon>Bacteria</taxon>
        <taxon>Bacillati</taxon>
        <taxon>Bacillota</taxon>
        <taxon>Bacilli</taxon>
        <taxon>Bacillales</taxon>
        <taxon>Caryophanaceae</taxon>
        <taxon>Paenisporosarcina</taxon>
    </lineage>
</organism>
<reference evidence="4" key="1">
    <citation type="submission" date="2018-09" db="EMBL/GenBank/DDBJ databases">
        <authorList>
            <person name="Zhu H."/>
        </authorList>
    </citation>
    <scope>NUCLEOTIDE SEQUENCE [LARGE SCALE GENOMIC DNA]</scope>
    <source>
        <strain evidence="4">K2R23-3</strain>
    </source>
</reference>
<dbReference type="GO" id="GO:0051276">
    <property type="term" value="P:chromosome organization"/>
    <property type="evidence" value="ECO:0007669"/>
    <property type="project" value="InterPro"/>
</dbReference>
<dbReference type="Gene3D" id="6.10.140.2160">
    <property type="match status" value="1"/>
</dbReference>
<dbReference type="EMBL" id="CP032418">
    <property type="protein sequence ID" value="AYC28713.1"/>
    <property type="molecule type" value="Genomic_DNA"/>
</dbReference>
<evidence type="ECO:0000256" key="1">
    <source>
        <dbReference type="ARBA" id="ARBA00022612"/>
    </source>
</evidence>
<dbReference type="InterPro" id="IPR038713">
    <property type="entry name" value="Terminase_Gp1_N_sf"/>
</dbReference>
<keyword evidence="1" id="KW-1188">Viral release from host cell</keyword>
<protein>
    <submittedName>
        <fullName evidence="3">Terminase small subunit</fullName>
    </submittedName>
</protein>
<accession>A0A385YTA5</accession>
<dbReference type="InterPro" id="IPR005335">
    <property type="entry name" value="Terminase_ssu"/>
</dbReference>
<keyword evidence="2" id="KW-0231">Viral genome packaging</keyword>
<gene>
    <name evidence="3" type="ORF">D3873_02060</name>
</gene>
<sequence>MVKLNERQTRFADEYIRLGEVTKAAINAGYSPKTAYAIGKENLEKPSIKAYIEKRLQDLRKQSIAEQDEVLKYLTSVMRGELKDEMLLVVGDETGAAVETHEKRSDTMARTKAAELLGKRYAMWTDKQQIEGVQQVVIQNDLED</sequence>
<proteinExistence type="predicted"/>
<evidence type="ECO:0000256" key="2">
    <source>
        <dbReference type="ARBA" id="ARBA00023219"/>
    </source>
</evidence>
<dbReference type="AlphaFoldDB" id="A0A385YTA5"/>
<dbReference type="PANTHER" id="PTHR41328">
    <property type="entry name" value="TERMINASE SMALL SUBUNIT-RELATED"/>
    <property type="match status" value="1"/>
</dbReference>
<dbReference type="Gene3D" id="1.10.10.1400">
    <property type="entry name" value="Terminase, small subunit, N-terminal DNA-binding domain, HTH motif"/>
    <property type="match status" value="1"/>
</dbReference>
<evidence type="ECO:0000313" key="3">
    <source>
        <dbReference type="EMBL" id="AYC28713.1"/>
    </source>
</evidence>